<dbReference type="RefSeq" id="WP_034962220.1">
    <property type="nucleotide sequence ID" value="NZ_JMIW01000009.1"/>
</dbReference>
<dbReference type="STRING" id="1044.EH31_17040"/>
<evidence type="ECO:0000313" key="2">
    <source>
        <dbReference type="EMBL" id="KEO88660.1"/>
    </source>
</evidence>
<proteinExistence type="predicted"/>
<gene>
    <name evidence="2" type="ORF">EH31_17040</name>
</gene>
<reference evidence="2 3" key="1">
    <citation type="submission" date="2014-04" db="EMBL/GenBank/DDBJ databases">
        <title>A comprehensive comparison of genomes of Erythrobacter spp. strains.</title>
        <authorList>
            <person name="Zheng Q."/>
        </authorList>
    </citation>
    <scope>NUCLEOTIDE SEQUENCE [LARGE SCALE GENOMIC DNA]</scope>
    <source>
        <strain evidence="2 3">DSM 6997</strain>
    </source>
</reference>
<sequence>MTKQATLSFIFAVYSLFVFEGTALVMLIIASLVYLASVFLVTMFGNVPMNDALARLDHDRLDARI</sequence>
<dbReference type="AlphaFoldDB" id="A0A074M7I3"/>
<keyword evidence="3" id="KW-1185">Reference proteome</keyword>
<evidence type="ECO:0000256" key="1">
    <source>
        <dbReference type="SAM" id="Phobius"/>
    </source>
</evidence>
<evidence type="ECO:0000313" key="3">
    <source>
        <dbReference type="Proteomes" id="UP000027647"/>
    </source>
</evidence>
<dbReference type="Proteomes" id="UP000027647">
    <property type="component" value="Unassembled WGS sequence"/>
</dbReference>
<dbReference type="InterPro" id="IPR013901">
    <property type="entry name" value="Anthrone_oxy"/>
</dbReference>
<dbReference type="Pfam" id="PF08592">
    <property type="entry name" value="Anthrone_oxy"/>
    <property type="match status" value="1"/>
</dbReference>
<feature type="transmembrane region" description="Helical" evidence="1">
    <location>
        <begin position="7"/>
        <end position="40"/>
    </location>
</feature>
<dbReference type="EMBL" id="JMIW01000009">
    <property type="protein sequence ID" value="KEO88660.1"/>
    <property type="molecule type" value="Genomic_DNA"/>
</dbReference>
<keyword evidence="1" id="KW-0472">Membrane</keyword>
<accession>A0A074M7I3</accession>
<name>A0A074M7I3_ERYLO</name>
<keyword evidence="1" id="KW-1133">Transmembrane helix</keyword>
<keyword evidence="1" id="KW-0812">Transmembrane</keyword>
<protein>
    <submittedName>
        <fullName evidence="2">Uncharacterized protein</fullName>
    </submittedName>
</protein>
<organism evidence="2 3">
    <name type="scientific">Erythrobacter longus</name>
    <dbReference type="NCBI Taxonomy" id="1044"/>
    <lineage>
        <taxon>Bacteria</taxon>
        <taxon>Pseudomonadati</taxon>
        <taxon>Pseudomonadota</taxon>
        <taxon>Alphaproteobacteria</taxon>
        <taxon>Sphingomonadales</taxon>
        <taxon>Erythrobacteraceae</taxon>
        <taxon>Erythrobacter/Porphyrobacter group</taxon>
        <taxon>Erythrobacter</taxon>
    </lineage>
</organism>
<comment type="caution">
    <text evidence="2">The sequence shown here is derived from an EMBL/GenBank/DDBJ whole genome shotgun (WGS) entry which is preliminary data.</text>
</comment>